<dbReference type="Pfam" id="PF10602">
    <property type="entry name" value="RPN7"/>
    <property type="match status" value="1"/>
</dbReference>
<organism evidence="4 5">
    <name type="scientific">Strigomonas culicis</name>
    <dbReference type="NCBI Taxonomy" id="28005"/>
    <lineage>
        <taxon>Eukaryota</taxon>
        <taxon>Discoba</taxon>
        <taxon>Euglenozoa</taxon>
        <taxon>Kinetoplastea</taxon>
        <taxon>Metakinetoplastina</taxon>
        <taxon>Trypanosomatida</taxon>
        <taxon>Trypanosomatidae</taxon>
        <taxon>Strigomonadinae</taxon>
        <taxon>Strigomonas</taxon>
    </lineage>
</organism>
<dbReference type="InterPro" id="IPR045135">
    <property type="entry name" value="Rpn7_N"/>
</dbReference>
<dbReference type="FunFam" id="1.25.40.570:FF:000005">
    <property type="entry name" value="26S proteasome regulatory subunit N7"/>
    <property type="match status" value="1"/>
</dbReference>
<dbReference type="PANTHER" id="PTHR14145">
    <property type="entry name" value="26S PROTESOME SUBUNIT 6"/>
    <property type="match status" value="1"/>
</dbReference>
<dbReference type="PANTHER" id="PTHR14145:SF1">
    <property type="entry name" value="26S PROTEASOME NON-ATPASE REGULATORY SUBUNIT 6"/>
    <property type="match status" value="1"/>
</dbReference>
<dbReference type="OrthoDB" id="1452at2759"/>
<dbReference type="InterPro" id="IPR049549">
    <property type="entry name" value="RPN7_PSMD6_C"/>
</dbReference>
<dbReference type="EMBL" id="ATMH01005265">
    <property type="protein sequence ID" value="EPY28172.1"/>
    <property type="molecule type" value="Genomic_DNA"/>
</dbReference>
<feature type="region of interest" description="Disordered" evidence="2">
    <location>
        <begin position="1"/>
        <end position="29"/>
    </location>
</feature>
<evidence type="ECO:0000256" key="1">
    <source>
        <dbReference type="ARBA" id="ARBA00022942"/>
    </source>
</evidence>
<comment type="caution">
    <text evidence="4">The sequence shown here is derived from an EMBL/GenBank/DDBJ whole genome shotgun (WGS) entry which is preliminary data.</text>
</comment>
<dbReference type="InterPro" id="IPR019585">
    <property type="entry name" value="Rpn7/CSN1"/>
</dbReference>
<feature type="domain" description="PCI" evidence="3">
    <location>
        <begin position="224"/>
        <end position="390"/>
    </location>
</feature>
<evidence type="ECO:0000259" key="3">
    <source>
        <dbReference type="PROSITE" id="PS50250"/>
    </source>
</evidence>
<evidence type="ECO:0000256" key="2">
    <source>
        <dbReference type="SAM" id="MobiDB-lite"/>
    </source>
</evidence>
<dbReference type="InterPro" id="IPR036390">
    <property type="entry name" value="WH_DNA-bd_sf"/>
</dbReference>
<feature type="compositionally biased region" description="Basic and acidic residues" evidence="2">
    <location>
        <begin position="8"/>
        <end position="22"/>
    </location>
</feature>
<dbReference type="SMART" id="SM00088">
    <property type="entry name" value="PINT"/>
    <property type="match status" value="1"/>
</dbReference>
<dbReference type="AlphaFoldDB" id="S9UBL1"/>
<dbReference type="Pfam" id="PF01399">
    <property type="entry name" value="PCI"/>
    <property type="match status" value="1"/>
</dbReference>
<reference evidence="4 5" key="1">
    <citation type="journal article" date="2013" name="PLoS ONE">
        <title>Predicting the Proteins of Angomonas deanei, Strigomonas culicis and Their Respective Endosymbionts Reveals New Aspects of the Trypanosomatidae Family.</title>
        <authorList>
            <person name="Motta M.C."/>
            <person name="Martins A.C."/>
            <person name="de Souza S.S."/>
            <person name="Catta-Preta C.M."/>
            <person name="Silva R."/>
            <person name="Klein C.C."/>
            <person name="de Almeida L.G."/>
            <person name="de Lima Cunha O."/>
            <person name="Ciapina L.P."/>
            <person name="Brocchi M."/>
            <person name="Colabardini A.C."/>
            <person name="de Araujo Lima B."/>
            <person name="Machado C.R."/>
            <person name="de Almeida Soares C.M."/>
            <person name="Probst C.M."/>
            <person name="de Menezes C.B."/>
            <person name="Thompson C.E."/>
            <person name="Bartholomeu D.C."/>
            <person name="Gradia D.F."/>
            <person name="Pavoni D.P."/>
            <person name="Grisard E.C."/>
            <person name="Fantinatti-Garboggini F."/>
            <person name="Marchini F.K."/>
            <person name="Rodrigues-Luiz G.F."/>
            <person name="Wagner G."/>
            <person name="Goldman G.H."/>
            <person name="Fietto J.L."/>
            <person name="Elias M.C."/>
            <person name="Goldman M.H."/>
            <person name="Sagot M.F."/>
            <person name="Pereira M."/>
            <person name="Stoco P.H."/>
            <person name="de Mendonca-Neto R.P."/>
            <person name="Teixeira S.M."/>
            <person name="Maciel T.E."/>
            <person name="de Oliveira Mendes T.A."/>
            <person name="Urmenyi T.P."/>
            <person name="de Souza W."/>
            <person name="Schenkman S."/>
            <person name="de Vasconcelos A.T."/>
        </authorList>
    </citation>
    <scope>NUCLEOTIDE SEQUENCE [LARGE SCALE GENOMIC DNA]</scope>
</reference>
<dbReference type="GO" id="GO:0043161">
    <property type="term" value="P:proteasome-mediated ubiquitin-dependent protein catabolic process"/>
    <property type="evidence" value="ECO:0007669"/>
    <property type="project" value="TreeGrafter"/>
</dbReference>
<keyword evidence="1 4" id="KW-0647">Proteasome</keyword>
<protein>
    <submittedName>
        <fullName evidence="4">26S proteasome regulatory subunit N7</fullName>
    </submittedName>
</protein>
<evidence type="ECO:0000313" key="5">
    <source>
        <dbReference type="Proteomes" id="UP000015354"/>
    </source>
</evidence>
<evidence type="ECO:0000313" key="4">
    <source>
        <dbReference type="EMBL" id="EPY28172.1"/>
    </source>
</evidence>
<dbReference type="Pfam" id="PF21154">
    <property type="entry name" value="RPN7_PSMD6_C"/>
    <property type="match status" value="1"/>
</dbReference>
<accession>S9UBL1</accession>
<dbReference type="Proteomes" id="UP000015354">
    <property type="component" value="Unassembled WGS sequence"/>
</dbReference>
<dbReference type="GO" id="GO:0000502">
    <property type="term" value="C:proteasome complex"/>
    <property type="evidence" value="ECO:0007669"/>
    <property type="project" value="UniProtKB-KW"/>
</dbReference>
<dbReference type="Gene3D" id="1.25.40.570">
    <property type="match status" value="1"/>
</dbReference>
<dbReference type="SUPFAM" id="SSF46785">
    <property type="entry name" value="Winged helix' DNA-binding domain"/>
    <property type="match status" value="1"/>
</dbReference>
<sequence>MPTSVSPKPEKQRDVTHAHVEEGDGEEDFNLDEELGLDIPVDPLLTLLYKRHAVTSPYTTAEEREEAKAFTLQEAATHQMEPYLRFIREALGWEEDIQEADLEAMQAVNAKRVAALDAAVEDARQNRGDSEVREALLAKCTHYARIGDLENCLASIEVCAKQTLAVGPRLDLIFQRIRLGFAFSDNDVAADGIRDAHRLINSSDWERRNRLKVYEGIYYIFIRDFAKSSALLLDSVTTFASGELISFKDFIFVTLIATLPVLSRADLKKRIIDSPEVISAGVADAYGLVSAIYTCDYGSTFTALDAVCQHQRRLIYVSSHVNYFFRGVRVLVFTQFLDSYSSVTLQRMATTFRIPVKVLDQMLGTIISNERITCRVDRVSDSIYTYRGDSMNFDYHRIIKNGDLLLNRIQKLSRLVDM</sequence>
<name>S9UBL1_9TRYP</name>
<dbReference type="InterPro" id="IPR000717">
    <property type="entry name" value="PCI_dom"/>
</dbReference>
<gene>
    <name evidence="4" type="ORF">STCU_05265</name>
</gene>
<keyword evidence="5" id="KW-1185">Reference proteome</keyword>
<dbReference type="PROSITE" id="PS50250">
    <property type="entry name" value="PCI"/>
    <property type="match status" value="1"/>
</dbReference>
<proteinExistence type="predicted"/>